<dbReference type="EMBL" id="CALTRL010005704">
    <property type="protein sequence ID" value="CAH7685029.1"/>
    <property type="molecule type" value="Genomic_DNA"/>
</dbReference>
<accession>A0AAV0BCX2</accession>
<dbReference type="Proteomes" id="UP001153365">
    <property type="component" value="Unassembled WGS sequence"/>
</dbReference>
<reference evidence="3" key="1">
    <citation type="submission" date="2022-06" db="EMBL/GenBank/DDBJ databases">
        <authorList>
            <consortium name="SYNGENTA / RWTH Aachen University"/>
        </authorList>
    </citation>
    <scope>NUCLEOTIDE SEQUENCE</scope>
</reference>
<dbReference type="InterPro" id="IPR031693">
    <property type="entry name" value="Sin3_C"/>
</dbReference>
<evidence type="ECO:0000256" key="1">
    <source>
        <dbReference type="SAM" id="MobiDB-lite"/>
    </source>
</evidence>
<dbReference type="AlphaFoldDB" id="A0AAV0BCX2"/>
<proteinExistence type="predicted"/>
<keyword evidence="4" id="KW-1185">Reference proteome</keyword>
<feature type="domain" description="Sin3 C-terminal" evidence="2">
    <location>
        <begin position="82"/>
        <end position="169"/>
    </location>
</feature>
<sequence length="354" mass="39625">MKNASNGGLMTSKRASARQSKANKAQANNVCRPYQGAEETGEAGDGVTTQMVSSHLRQSLADSKTKAQSSAYKISGKIKLAILSNDEASKQIFNLFQENKNLEDKIEGGLNQTQRLLYRKSVETLTGGMNTKLYHIEGVPIIQAIRVQLIGGDNINPEDYDSVERAWSRNLKLVKGKEEERVGDGEQFISQSRLRIRVCMRSYQLFFSTNMFKYLIRIKKETNKLLIEGINNVMDCQYNTIRSQANSPLNVPSFPPIRTDVVAVWNTVYEMAQGKPFLNWSSHLPPPETPHKVPLVPYSQKLLTKEDRCNYSASGYNSLDGQSSSSHLSHTTRKSLGIKFNSINPGDEIDKLKS</sequence>
<comment type="caution">
    <text evidence="3">The sequence shown here is derived from an EMBL/GenBank/DDBJ whole genome shotgun (WGS) entry which is preliminary data.</text>
</comment>
<evidence type="ECO:0000259" key="2">
    <source>
        <dbReference type="Pfam" id="PF16879"/>
    </source>
</evidence>
<gene>
    <name evidence="3" type="ORF">PPACK8108_LOCUS19498</name>
</gene>
<feature type="region of interest" description="Disordered" evidence="1">
    <location>
        <begin position="1"/>
        <end position="27"/>
    </location>
</feature>
<evidence type="ECO:0000313" key="3">
    <source>
        <dbReference type="EMBL" id="CAH7685029.1"/>
    </source>
</evidence>
<protein>
    <recommendedName>
        <fullName evidence="2">Sin3 C-terminal domain-containing protein</fullName>
    </recommendedName>
</protein>
<name>A0AAV0BCX2_PHAPC</name>
<organism evidence="3 4">
    <name type="scientific">Phakopsora pachyrhizi</name>
    <name type="common">Asian soybean rust disease fungus</name>
    <dbReference type="NCBI Taxonomy" id="170000"/>
    <lineage>
        <taxon>Eukaryota</taxon>
        <taxon>Fungi</taxon>
        <taxon>Dikarya</taxon>
        <taxon>Basidiomycota</taxon>
        <taxon>Pucciniomycotina</taxon>
        <taxon>Pucciniomycetes</taxon>
        <taxon>Pucciniales</taxon>
        <taxon>Phakopsoraceae</taxon>
        <taxon>Phakopsora</taxon>
    </lineage>
</organism>
<dbReference type="Pfam" id="PF16879">
    <property type="entry name" value="Sin3a_C"/>
    <property type="match status" value="1"/>
</dbReference>
<evidence type="ECO:0000313" key="4">
    <source>
        <dbReference type="Proteomes" id="UP001153365"/>
    </source>
</evidence>